<evidence type="ECO:0000256" key="3">
    <source>
        <dbReference type="ARBA" id="ARBA00023134"/>
    </source>
</evidence>
<dbReference type="PANTHER" id="PTHR10903">
    <property type="entry name" value="GTPASE, IMAP FAMILY MEMBER-RELATED"/>
    <property type="match status" value="1"/>
</dbReference>
<dbReference type="InParanoid" id="C3Z208"/>
<dbReference type="FunFam" id="3.40.50.300:FF:000840">
    <property type="entry name" value="Immune-associated nucleotide-binding protein 9"/>
    <property type="match status" value="1"/>
</dbReference>
<evidence type="ECO:0000313" key="5">
    <source>
        <dbReference type="EMBL" id="EEN53525.1"/>
    </source>
</evidence>
<keyword evidence="2" id="KW-0547">Nucleotide-binding</keyword>
<feature type="domain" description="AIG1-type G" evidence="4">
    <location>
        <begin position="1"/>
        <end position="195"/>
    </location>
</feature>
<dbReference type="InterPro" id="IPR006703">
    <property type="entry name" value="G_AIG1"/>
</dbReference>
<dbReference type="AlphaFoldDB" id="C3Z208"/>
<dbReference type="InterPro" id="IPR045058">
    <property type="entry name" value="GIMA/IAN/Toc"/>
</dbReference>
<feature type="non-terminal residue" evidence="5">
    <location>
        <position position="195"/>
    </location>
</feature>
<keyword evidence="3" id="KW-0342">GTP-binding</keyword>
<dbReference type="Gene3D" id="3.40.50.300">
    <property type="entry name" value="P-loop containing nucleotide triphosphate hydrolases"/>
    <property type="match status" value="1"/>
</dbReference>
<dbReference type="Pfam" id="PF04548">
    <property type="entry name" value="AIG1"/>
    <property type="match status" value="1"/>
</dbReference>
<feature type="non-terminal residue" evidence="5">
    <location>
        <position position="1"/>
    </location>
</feature>
<dbReference type="PROSITE" id="PS51720">
    <property type="entry name" value="G_AIG1"/>
    <property type="match status" value="1"/>
</dbReference>
<proteinExistence type="inferred from homology"/>
<accession>C3Z208</accession>
<protein>
    <recommendedName>
        <fullName evidence="4">AIG1-type G domain-containing protein</fullName>
    </recommendedName>
</protein>
<evidence type="ECO:0000259" key="4">
    <source>
        <dbReference type="PROSITE" id="PS51720"/>
    </source>
</evidence>
<evidence type="ECO:0000256" key="1">
    <source>
        <dbReference type="ARBA" id="ARBA00008535"/>
    </source>
</evidence>
<dbReference type="eggNOG" id="ENOG502S1B7">
    <property type="taxonomic scope" value="Eukaryota"/>
</dbReference>
<reference evidence="5" key="1">
    <citation type="journal article" date="2008" name="Nature">
        <title>The amphioxus genome and the evolution of the chordate karyotype.</title>
        <authorList>
            <consortium name="US DOE Joint Genome Institute (JGI-PGF)"/>
            <person name="Putnam N.H."/>
            <person name="Butts T."/>
            <person name="Ferrier D.E.K."/>
            <person name="Furlong R.F."/>
            <person name="Hellsten U."/>
            <person name="Kawashima T."/>
            <person name="Robinson-Rechavi M."/>
            <person name="Shoguchi E."/>
            <person name="Terry A."/>
            <person name="Yu J.-K."/>
            <person name="Benito-Gutierrez E.L."/>
            <person name="Dubchak I."/>
            <person name="Garcia-Fernandez J."/>
            <person name="Gibson-Brown J.J."/>
            <person name="Grigoriev I.V."/>
            <person name="Horton A.C."/>
            <person name="de Jong P.J."/>
            <person name="Jurka J."/>
            <person name="Kapitonov V.V."/>
            <person name="Kohara Y."/>
            <person name="Kuroki Y."/>
            <person name="Lindquist E."/>
            <person name="Lucas S."/>
            <person name="Osoegawa K."/>
            <person name="Pennacchio L.A."/>
            <person name="Salamov A.A."/>
            <person name="Satou Y."/>
            <person name="Sauka-Spengler T."/>
            <person name="Schmutz J."/>
            <person name="Shin-I T."/>
            <person name="Toyoda A."/>
            <person name="Bronner-Fraser M."/>
            <person name="Fujiyama A."/>
            <person name="Holland L.Z."/>
            <person name="Holland P.W.H."/>
            <person name="Satoh N."/>
            <person name="Rokhsar D.S."/>
        </authorList>
    </citation>
    <scope>NUCLEOTIDE SEQUENCE [LARGE SCALE GENOMIC DNA]</scope>
    <source>
        <strain evidence="5">S238N-H82</strain>
        <tissue evidence="5">Testes</tissue>
    </source>
</reference>
<dbReference type="PANTHER" id="PTHR10903:SF184">
    <property type="entry name" value="GTP-BINDING PROTEIN A"/>
    <property type="match status" value="1"/>
</dbReference>
<gene>
    <name evidence="5" type="ORF">BRAFLDRAFT_158732</name>
</gene>
<evidence type="ECO:0000256" key="2">
    <source>
        <dbReference type="ARBA" id="ARBA00022741"/>
    </source>
</evidence>
<dbReference type="SUPFAM" id="SSF52540">
    <property type="entry name" value="P-loop containing nucleoside triphosphate hydrolases"/>
    <property type="match status" value="1"/>
</dbReference>
<dbReference type="GO" id="GO:0005525">
    <property type="term" value="F:GTP binding"/>
    <property type="evidence" value="ECO:0007669"/>
    <property type="project" value="UniProtKB-KW"/>
</dbReference>
<sequence>LHMVLIGKTGVGKSSTGNSIIGEDVFKVATVAATVTTKCNFHIRTLKDVGSKLAILDTPGLFATVNKEEIQKISEELCKIPTVFHDGIHALILVISGMSRFTEEDDNALKNIQRVFGEGFLDHTVVLITGKDSLKSSKEEYLASAPQTLSDILKKCQERCIFFDNVTMDATVRRKQLAKLITMAQEAVKRRKGPY</sequence>
<dbReference type="EMBL" id="GG666573">
    <property type="protein sequence ID" value="EEN53525.1"/>
    <property type="molecule type" value="Genomic_DNA"/>
</dbReference>
<name>C3Z208_BRAFL</name>
<dbReference type="InterPro" id="IPR027417">
    <property type="entry name" value="P-loop_NTPase"/>
</dbReference>
<comment type="similarity">
    <text evidence="1">Belongs to the TRAFAC class TrmE-Era-EngA-EngB-Septin-like GTPase superfamily. AIG1/Toc34/Toc159-like paraseptin GTPase family. IAN subfamily.</text>
</comment>
<organism>
    <name type="scientific">Branchiostoma floridae</name>
    <name type="common">Florida lancelet</name>
    <name type="synonym">Amphioxus</name>
    <dbReference type="NCBI Taxonomy" id="7739"/>
    <lineage>
        <taxon>Eukaryota</taxon>
        <taxon>Metazoa</taxon>
        <taxon>Chordata</taxon>
        <taxon>Cephalochordata</taxon>
        <taxon>Leptocardii</taxon>
        <taxon>Amphioxiformes</taxon>
        <taxon>Branchiostomatidae</taxon>
        <taxon>Branchiostoma</taxon>
    </lineage>
</organism>